<sequence>MEAHHVRSTSVPSKQHPLFSEYDEQLCRLRSSEAASSSSTVVCKLTGLEELHDCVDNLLCLPLNQQALCKEQNQKCLDEILDGSLRVLDVCNTVKDVLLQTKEATQELESVMRRRSSAEAELSSEIKKFLAFRKVMKKALHKAMEKRCNFSPLNKDQQSVEIVNMLREVESITLTIFQSLISFMTGQNSLSKSNKWSLASVMKNSKKVCCEEVMESNKFASVDVALSIFVGQKLKKSDNKFVENVQNELKALELCIQDLEGGVESLYRRLIKTRVFMLNTLNY</sequence>
<dbReference type="EMBL" id="JAATIP010000234">
    <property type="protein sequence ID" value="KAF4357640.1"/>
    <property type="molecule type" value="Genomic_DNA"/>
</dbReference>
<dbReference type="Pfam" id="PF03087">
    <property type="entry name" value="BPS1"/>
    <property type="match status" value="1"/>
</dbReference>
<evidence type="ECO:0000313" key="1">
    <source>
        <dbReference type="EMBL" id="KAF4357640.1"/>
    </source>
</evidence>
<proteinExistence type="predicted"/>
<reference evidence="1 2" key="1">
    <citation type="journal article" date="2020" name="bioRxiv">
        <title>Sequence and annotation of 42 cannabis genomes reveals extensive copy number variation in cannabinoid synthesis and pathogen resistance genes.</title>
        <authorList>
            <person name="Mckernan K.J."/>
            <person name="Helbert Y."/>
            <person name="Kane L.T."/>
            <person name="Ebling H."/>
            <person name="Zhang L."/>
            <person name="Liu B."/>
            <person name="Eaton Z."/>
            <person name="Mclaughlin S."/>
            <person name="Kingan S."/>
            <person name="Baybayan P."/>
            <person name="Concepcion G."/>
            <person name="Jordan M."/>
            <person name="Riva A."/>
            <person name="Barbazuk W."/>
            <person name="Harkins T."/>
        </authorList>
    </citation>
    <scope>NUCLEOTIDE SEQUENCE [LARGE SCALE GENOMIC DNA]</scope>
    <source>
        <strain evidence="2">cv. Jamaican Lion 4</strain>
        <tissue evidence="1">Leaf</tissue>
    </source>
</reference>
<accession>A0A7J6EIV0</accession>
<dbReference type="PANTHER" id="PTHR33070:SF129">
    <property type="entry name" value="DUF241 DOMAIN PROTEIN"/>
    <property type="match status" value="1"/>
</dbReference>
<dbReference type="AlphaFoldDB" id="A0A7J6EIV0"/>
<organism evidence="1 2">
    <name type="scientific">Cannabis sativa</name>
    <name type="common">Hemp</name>
    <name type="synonym">Marijuana</name>
    <dbReference type="NCBI Taxonomy" id="3483"/>
    <lineage>
        <taxon>Eukaryota</taxon>
        <taxon>Viridiplantae</taxon>
        <taxon>Streptophyta</taxon>
        <taxon>Embryophyta</taxon>
        <taxon>Tracheophyta</taxon>
        <taxon>Spermatophyta</taxon>
        <taxon>Magnoliopsida</taxon>
        <taxon>eudicotyledons</taxon>
        <taxon>Gunneridae</taxon>
        <taxon>Pentapetalae</taxon>
        <taxon>rosids</taxon>
        <taxon>fabids</taxon>
        <taxon>Rosales</taxon>
        <taxon>Cannabaceae</taxon>
        <taxon>Cannabis</taxon>
    </lineage>
</organism>
<evidence type="ECO:0000313" key="2">
    <source>
        <dbReference type="Proteomes" id="UP000525078"/>
    </source>
</evidence>
<dbReference type="GO" id="GO:0048367">
    <property type="term" value="P:shoot system development"/>
    <property type="evidence" value="ECO:0007669"/>
    <property type="project" value="InterPro"/>
</dbReference>
<dbReference type="InterPro" id="IPR004320">
    <property type="entry name" value="BPS1_pln"/>
</dbReference>
<name>A0A7J6EIV0_CANSA</name>
<gene>
    <name evidence="1" type="ORF">F8388_007176</name>
</gene>
<comment type="caution">
    <text evidence="1">The sequence shown here is derived from an EMBL/GenBank/DDBJ whole genome shotgun (WGS) entry which is preliminary data.</text>
</comment>
<protein>
    <submittedName>
        <fullName evidence="1">Uncharacterized protein</fullName>
    </submittedName>
</protein>
<dbReference type="Proteomes" id="UP000525078">
    <property type="component" value="Unassembled WGS sequence"/>
</dbReference>
<dbReference type="PANTHER" id="PTHR33070">
    <property type="entry name" value="OS06G0725500 PROTEIN"/>
    <property type="match status" value="1"/>
</dbReference>
<dbReference type="GO" id="GO:0048364">
    <property type="term" value="P:root development"/>
    <property type="evidence" value="ECO:0007669"/>
    <property type="project" value="InterPro"/>
</dbReference>